<dbReference type="Proteomes" id="UP000183974">
    <property type="component" value="Unassembled WGS sequence"/>
</dbReference>
<gene>
    <name evidence="2" type="ORF">SAMN05444398_101634</name>
</gene>
<dbReference type="OrthoDB" id="193051at2"/>
<evidence type="ECO:0000313" key="2">
    <source>
        <dbReference type="EMBL" id="SHL11357.1"/>
    </source>
</evidence>
<protein>
    <recommendedName>
        <fullName evidence="4">DUF2937 domain-containing protein</fullName>
    </recommendedName>
</protein>
<dbReference type="EMBL" id="FRBR01000001">
    <property type="protein sequence ID" value="SHL11357.1"/>
    <property type="molecule type" value="Genomic_DNA"/>
</dbReference>
<feature type="transmembrane region" description="Helical" evidence="1">
    <location>
        <begin position="134"/>
        <end position="158"/>
    </location>
</feature>
<reference evidence="2 3" key="1">
    <citation type="submission" date="2016-11" db="EMBL/GenBank/DDBJ databases">
        <authorList>
            <person name="Jaros S."/>
            <person name="Januszkiewicz K."/>
            <person name="Wedrychowicz H."/>
        </authorList>
    </citation>
    <scope>NUCLEOTIDE SEQUENCE [LARGE SCALE GENOMIC DNA]</scope>
    <source>
        <strain evidence="2 3">DSM 29589</strain>
    </source>
</reference>
<keyword evidence="1" id="KW-1133">Transmembrane helix</keyword>
<accession>A0A1M6XZG0</accession>
<evidence type="ECO:0008006" key="4">
    <source>
        <dbReference type="Google" id="ProtNLM"/>
    </source>
</evidence>
<sequence>MIIRTIAMAGGLAGAVGLSQFPEYSQQYTQRLSGAVEELSAVVAQFDADAAGLGLDREAALEDLRQGGRMGEARAISMGYVLNRHQMLSEDLAAIRRSTTIGKILNAGRFTDLELAQKAWGDFKPAVPVTGAGLGLAGIGFLAGYGLFAGLFGGLALLGRRRSEARA</sequence>
<evidence type="ECO:0000313" key="3">
    <source>
        <dbReference type="Proteomes" id="UP000183974"/>
    </source>
</evidence>
<keyword evidence="3" id="KW-1185">Reference proteome</keyword>
<keyword evidence="1" id="KW-0812">Transmembrane</keyword>
<dbReference type="STRING" id="337701.SAMN05444398_101634"/>
<keyword evidence="1" id="KW-0472">Membrane</keyword>
<organism evidence="2 3">
    <name type="scientific">Roseovarius pacificus</name>
    <dbReference type="NCBI Taxonomy" id="337701"/>
    <lineage>
        <taxon>Bacteria</taxon>
        <taxon>Pseudomonadati</taxon>
        <taxon>Pseudomonadota</taxon>
        <taxon>Alphaproteobacteria</taxon>
        <taxon>Rhodobacterales</taxon>
        <taxon>Roseobacteraceae</taxon>
        <taxon>Roseovarius</taxon>
    </lineage>
</organism>
<evidence type="ECO:0000256" key="1">
    <source>
        <dbReference type="SAM" id="Phobius"/>
    </source>
</evidence>
<dbReference type="RefSeq" id="WP_073032604.1">
    <property type="nucleotide sequence ID" value="NZ_BMLR01000001.1"/>
</dbReference>
<dbReference type="InterPro" id="IPR022584">
    <property type="entry name" value="DUF2937"/>
</dbReference>
<dbReference type="Pfam" id="PF11157">
    <property type="entry name" value="DUF2937"/>
    <property type="match status" value="1"/>
</dbReference>
<name>A0A1M6XZG0_9RHOB</name>
<proteinExistence type="predicted"/>
<dbReference type="AlphaFoldDB" id="A0A1M6XZG0"/>